<evidence type="ECO:0000256" key="2">
    <source>
        <dbReference type="ARBA" id="ARBA00022679"/>
    </source>
</evidence>
<keyword evidence="4 7" id="KW-0418">Kinase</keyword>
<evidence type="ECO:0000256" key="5">
    <source>
        <dbReference type="ARBA" id="ARBA00022842"/>
    </source>
</evidence>
<dbReference type="Gene3D" id="3.40.1190.20">
    <property type="match status" value="1"/>
</dbReference>
<accession>A0A1V9XHR6</accession>
<keyword evidence="2" id="KW-0808">Transferase</keyword>
<dbReference type="SUPFAM" id="SSF53613">
    <property type="entry name" value="Ribokinase-like"/>
    <property type="match status" value="1"/>
</dbReference>
<evidence type="ECO:0000256" key="6">
    <source>
        <dbReference type="ARBA" id="ARBA00023152"/>
    </source>
</evidence>
<keyword evidence="6" id="KW-0324">Glycolysis</keyword>
<organism evidence="7 8">
    <name type="scientific">Tropilaelaps mercedesae</name>
    <dbReference type="NCBI Taxonomy" id="418985"/>
    <lineage>
        <taxon>Eukaryota</taxon>
        <taxon>Metazoa</taxon>
        <taxon>Ecdysozoa</taxon>
        <taxon>Arthropoda</taxon>
        <taxon>Chelicerata</taxon>
        <taxon>Arachnida</taxon>
        <taxon>Acari</taxon>
        <taxon>Parasitiformes</taxon>
        <taxon>Mesostigmata</taxon>
        <taxon>Gamasina</taxon>
        <taxon>Dermanyssoidea</taxon>
        <taxon>Laelapidae</taxon>
        <taxon>Tropilaelaps</taxon>
    </lineage>
</organism>
<dbReference type="GO" id="GO:0043843">
    <property type="term" value="F:ADP-specific glucokinase activity"/>
    <property type="evidence" value="ECO:0007669"/>
    <property type="project" value="TreeGrafter"/>
</dbReference>
<evidence type="ECO:0000313" key="8">
    <source>
        <dbReference type="Proteomes" id="UP000192247"/>
    </source>
</evidence>
<keyword evidence="5" id="KW-0460">Magnesium</keyword>
<protein>
    <submittedName>
        <fullName evidence="7">ADP-dependent glucokinase-like</fullName>
    </submittedName>
</protein>
<evidence type="ECO:0000256" key="3">
    <source>
        <dbReference type="ARBA" id="ARBA00022723"/>
    </source>
</evidence>
<dbReference type="PANTHER" id="PTHR21208:SF1">
    <property type="entry name" value="ADP-DEPENDENT GLUCOKINASE"/>
    <property type="match status" value="1"/>
</dbReference>
<dbReference type="Pfam" id="PF04587">
    <property type="entry name" value="ADP_PFK_GK"/>
    <property type="match status" value="1"/>
</dbReference>
<dbReference type="GO" id="GO:0006006">
    <property type="term" value="P:glucose metabolic process"/>
    <property type="evidence" value="ECO:0007669"/>
    <property type="project" value="TreeGrafter"/>
</dbReference>
<dbReference type="STRING" id="418985.A0A1V9XHR6"/>
<evidence type="ECO:0000256" key="4">
    <source>
        <dbReference type="ARBA" id="ARBA00022777"/>
    </source>
</evidence>
<dbReference type="GO" id="GO:0005783">
    <property type="term" value="C:endoplasmic reticulum"/>
    <property type="evidence" value="ECO:0007669"/>
    <property type="project" value="TreeGrafter"/>
</dbReference>
<dbReference type="PROSITE" id="PS51255">
    <property type="entry name" value="ADPK"/>
    <property type="match status" value="1"/>
</dbReference>
<keyword evidence="1" id="KW-0963">Cytoplasm</keyword>
<comment type="caution">
    <text evidence="7">The sequence shown here is derived from an EMBL/GenBank/DDBJ whole genome shotgun (WGS) entry which is preliminary data.</text>
</comment>
<proteinExistence type="predicted"/>
<name>A0A1V9XHR6_9ACAR</name>
<keyword evidence="8" id="KW-1185">Reference proteome</keyword>
<dbReference type="GO" id="GO:0006096">
    <property type="term" value="P:glycolytic process"/>
    <property type="evidence" value="ECO:0007669"/>
    <property type="project" value="UniProtKB-KW"/>
</dbReference>
<gene>
    <name evidence="7" type="ORF">BIW11_10039</name>
</gene>
<keyword evidence="3" id="KW-0479">Metal-binding</keyword>
<sequence>MAVGRMSIALTCLAVVALLGAYWFGKSEENEAQKRLQLILGGLLETERQVPVEPSTRIAVGFGSCQDLIVPSRQLFRNLRAPDQPQNHDVIHTHEQLLEAFTYYFKHGAAAERFVANKTLFREVLARAKAAADARFHLGGNASLMAARFAKEGAQVLLGAHMSGELRQQMPDGVVVTGPQVDEDDHHLLLEYSAGEKFIQYQAPRANRFIIHNDHANPRLGAIEGFSDKMVNFSPSLFVLGGIHMMDNFPFREGQLDMAMNRLLTVLDKVPATTAIHFEMASYVDVGLMRRVVRQVIPMTQSLGMNEQELPNLVSLLKYDNISYVSDSYPRVATVLDQMRELFGLLHSSKPQARPLSRIHIHTLAFQAILRVVQDPNNLVLEWKNTRASTAKAALTAHRHTCGSHEIDVGQAKIIMDDSFTRTNGPHRKRITLVPDDPVRCWREILEGTNVEVEFCVAPVLVCTRVLQTGGGGDNVSAAGLVLQV</sequence>
<evidence type="ECO:0000256" key="1">
    <source>
        <dbReference type="ARBA" id="ARBA00022490"/>
    </source>
</evidence>
<dbReference type="InterPro" id="IPR029056">
    <property type="entry name" value="Ribokinase-like"/>
</dbReference>
<dbReference type="OrthoDB" id="5847021at2759"/>
<dbReference type="InParanoid" id="A0A1V9XHR6"/>
<reference evidence="7 8" key="1">
    <citation type="journal article" date="2017" name="Gigascience">
        <title>Draft genome of the honey bee ectoparasitic mite, Tropilaelaps mercedesae, is shaped by the parasitic life history.</title>
        <authorList>
            <person name="Dong X."/>
            <person name="Armstrong S.D."/>
            <person name="Xia D."/>
            <person name="Makepeace B.L."/>
            <person name="Darby A.C."/>
            <person name="Kadowaki T."/>
        </authorList>
    </citation>
    <scope>NUCLEOTIDE SEQUENCE [LARGE SCALE GENOMIC DNA]</scope>
    <source>
        <strain evidence="7">Wuxi-XJTLU</strain>
    </source>
</reference>
<dbReference type="Proteomes" id="UP000192247">
    <property type="component" value="Unassembled WGS sequence"/>
</dbReference>
<dbReference type="InterPro" id="IPR007666">
    <property type="entry name" value="ADP_PFK/GK"/>
</dbReference>
<dbReference type="AlphaFoldDB" id="A0A1V9XHR6"/>
<dbReference type="GO" id="GO:0046872">
    <property type="term" value="F:metal ion binding"/>
    <property type="evidence" value="ECO:0007669"/>
    <property type="project" value="UniProtKB-KW"/>
</dbReference>
<dbReference type="PANTHER" id="PTHR21208">
    <property type="entry name" value="ADP-DEPENDENT GLUCOKINASE"/>
    <property type="match status" value="1"/>
</dbReference>
<dbReference type="FunCoup" id="A0A1V9XHR6">
    <property type="interactions" value="1096"/>
</dbReference>
<dbReference type="EMBL" id="MNPL01010708">
    <property type="protein sequence ID" value="OQR72976.1"/>
    <property type="molecule type" value="Genomic_DNA"/>
</dbReference>
<evidence type="ECO:0000313" key="7">
    <source>
        <dbReference type="EMBL" id="OQR72976.1"/>
    </source>
</evidence>